<dbReference type="InterPro" id="IPR003368">
    <property type="entry name" value="POMP_repeat"/>
</dbReference>
<evidence type="ECO:0000313" key="10">
    <source>
        <dbReference type="Proteomes" id="UP000230790"/>
    </source>
</evidence>
<feature type="chain" id="PRO_5014967604" description="Right handed beta helix domain-containing protein" evidence="8">
    <location>
        <begin position="21"/>
        <end position="514"/>
    </location>
</feature>
<organism evidence="9 10">
    <name type="scientific">Candidatus Thermofonsia Clade 3 bacterium</name>
    <dbReference type="NCBI Taxonomy" id="2364212"/>
    <lineage>
        <taxon>Bacteria</taxon>
        <taxon>Bacillati</taxon>
        <taxon>Chloroflexota</taxon>
        <taxon>Candidatus Thermofontia</taxon>
        <taxon>Candidatus Thermofonsia Clade 3</taxon>
    </lineage>
</organism>
<evidence type="ECO:0000256" key="6">
    <source>
        <dbReference type="ARBA" id="ARBA00023136"/>
    </source>
</evidence>
<evidence type="ECO:0000313" key="9">
    <source>
        <dbReference type="EMBL" id="PJF48703.1"/>
    </source>
</evidence>
<evidence type="ECO:0000256" key="3">
    <source>
        <dbReference type="ARBA" id="ARBA00004613"/>
    </source>
</evidence>
<dbReference type="Proteomes" id="UP000230790">
    <property type="component" value="Unassembled WGS sequence"/>
</dbReference>
<dbReference type="SUPFAM" id="SSF51126">
    <property type="entry name" value="Pectin lyase-like"/>
    <property type="match status" value="2"/>
</dbReference>
<keyword evidence="6" id="KW-0472">Membrane</keyword>
<accession>A0A2M8QFW0</accession>
<dbReference type="InterPro" id="IPR006626">
    <property type="entry name" value="PbH1"/>
</dbReference>
<dbReference type="PANTHER" id="PTHR11319:SF35">
    <property type="entry name" value="OUTER MEMBRANE PROTEIN PMPC-RELATED"/>
    <property type="match status" value="1"/>
</dbReference>
<keyword evidence="4" id="KW-0964">Secreted</keyword>
<comment type="subcellular location">
    <subcellularLocation>
        <location evidence="1">Cell envelope</location>
    </subcellularLocation>
    <subcellularLocation>
        <location evidence="2">Cell outer membrane</location>
    </subcellularLocation>
    <subcellularLocation>
        <location evidence="3">Secreted</location>
    </subcellularLocation>
</comment>
<keyword evidence="7" id="KW-0998">Cell outer membrane</keyword>
<proteinExistence type="predicted"/>
<feature type="signal peptide" evidence="8">
    <location>
        <begin position="1"/>
        <end position="20"/>
    </location>
</feature>
<evidence type="ECO:0008006" key="11">
    <source>
        <dbReference type="Google" id="ProtNLM"/>
    </source>
</evidence>
<dbReference type="GO" id="GO:0005576">
    <property type="term" value="C:extracellular region"/>
    <property type="evidence" value="ECO:0007669"/>
    <property type="project" value="UniProtKB-SubCell"/>
</dbReference>
<evidence type="ECO:0000256" key="1">
    <source>
        <dbReference type="ARBA" id="ARBA00004196"/>
    </source>
</evidence>
<dbReference type="SMART" id="SM00710">
    <property type="entry name" value="PbH1"/>
    <property type="match status" value="6"/>
</dbReference>
<dbReference type="EMBL" id="PGTN01000008">
    <property type="protein sequence ID" value="PJF48703.1"/>
    <property type="molecule type" value="Genomic_DNA"/>
</dbReference>
<reference evidence="9 10" key="1">
    <citation type="submission" date="2017-11" db="EMBL/GenBank/DDBJ databases">
        <title>Evolution of Phototrophy in the Chloroflexi Phylum Driven by Horizontal Gene Transfer.</title>
        <authorList>
            <person name="Ward L.M."/>
            <person name="Hemp J."/>
            <person name="Shih P.M."/>
            <person name="Mcglynn S.E."/>
            <person name="Fischer W."/>
        </authorList>
    </citation>
    <scope>NUCLEOTIDE SEQUENCE [LARGE SCALE GENOMIC DNA]</scope>
    <source>
        <strain evidence="9">JP3_7</strain>
    </source>
</reference>
<gene>
    <name evidence="9" type="ORF">CUN48_02290</name>
</gene>
<dbReference type="Pfam" id="PF02415">
    <property type="entry name" value="Chlam_PMP"/>
    <property type="match status" value="1"/>
</dbReference>
<keyword evidence="5 8" id="KW-0732">Signal</keyword>
<dbReference type="InterPro" id="IPR059226">
    <property type="entry name" value="Choice_anch_Q_dom"/>
</dbReference>
<sequence length="514" mass="52513">MTLLGFACIASLWAAAEAHAGGVVGSGTPASCTEAALQAALAGGGLVTFNCGSNPVTITLTSSLTISQTTEIDGGGPAQGGKVTLSGGGSVRILFFDVSYLNSTSTPVTLTLRNLTLANGYSNRGGALRAVGYNARVRIHNSVFRDNDSTAENKEGGGGAISMHYGALHIEDSLFERNRGINGGAINNLRCPITVLRSTFRDNDSTPGSNASVNFGFGGAIYNDGASRHSGIGNQGIGGEVVIRDSVFIGNQARNHGGAVYTYLYYPDRSTIAGNLFMSNTVYARYGGVSANGGALMHHNGPLTLHNSTFVGNRSEQNGGAIRIAQSTTYTAWSTATLVNLTIAHNRADALAANRGSGGGLHIEGGQVTAINLTVAYNHADEFGGGIYNASGSPANAQLRNLIIAGNQLGGGHTSTQCFGALSGSPNLQSPSGSDCTTGIVRANPLLAAGVANNGGPLPTLALLSGSPAIDAGVNCPPQDQRGVGRFGPCDLGAFEYVPDSAYSHKSFAPIVMR</sequence>
<evidence type="ECO:0000256" key="7">
    <source>
        <dbReference type="ARBA" id="ARBA00023237"/>
    </source>
</evidence>
<dbReference type="PANTHER" id="PTHR11319">
    <property type="entry name" value="G PROTEIN-COUPLED RECEPTOR-RELATED"/>
    <property type="match status" value="1"/>
</dbReference>
<evidence type="ECO:0000256" key="8">
    <source>
        <dbReference type="SAM" id="SignalP"/>
    </source>
</evidence>
<evidence type="ECO:0000256" key="4">
    <source>
        <dbReference type="ARBA" id="ARBA00022525"/>
    </source>
</evidence>
<comment type="caution">
    <text evidence="9">The sequence shown here is derived from an EMBL/GenBank/DDBJ whole genome shotgun (WGS) entry which is preliminary data.</text>
</comment>
<evidence type="ECO:0000256" key="2">
    <source>
        <dbReference type="ARBA" id="ARBA00004442"/>
    </source>
</evidence>
<dbReference type="AlphaFoldDB" id="A0A2M8QFW0"/>
<dbReference type="NCBIfam" id="NF041518">
    <property type="entry name" value="choice_anch_Q"/>
    <property type="match status" value="1"/>
</dbReference>
<protein>
    <recommendedName>
        <fullName evidence="11">Right handed beta helix domain-containing protein</fullName>
    </recommendedName>
</protein>
<dbReference type="GO" id="GO:0009279">
    <property type="term" value="C:cell outer membrane"/>
    <property type="evidence" value="ECO:0007669"/>
    <property type="project" value="UniProtKB-SubCell"/>
</dbReference>
<evidence type="ECO:0000256" key="5">
    <source>
        <dbReference type="ARBA" id="ARBA00022729"/>
    </source>
</evidence>
<dbReference type="InterPro" id="IPR011050">
    <property type="entry name" value="Pectin_lyase_fold/virulence"/>
</dbReference>
<name>A0A2M8QFW0_9CHLR</name>